<dbReference type="SMART" id="SM00470">
    <property type="entry name" value="ParB"/>
    <property type="match status" value="1"/>
</dbReference>
<dbReference type="SUPFAM" id="SSF110849">
    <property type="entry name" value="ParB/Sulfiredoxin"/>
    <property type="match status" value="1"/>
</dbReference>
<evidence type="ECO:0000256" key="3">
    <source>
        <dbReference type="ARBA" id="ARBA00023125"/>
    </source>
</evidence>
<dbReference type="PANTHER" id="PTHR33375:SF1">
    <property type="entry name" value="CHROMOSOME-PARTITIONING PROTEIN PARB-RELATED"/>
    <property type="match status" value="1"/>
</dbReference>
<evidence type="ECO:0000256" key="1">
    <source>
        <dbReference type="ARBA" id="ARBA00006295"/>
    </source>
</evidence>
<gene>
    <name evidence="5" type="ORF">METZ01_LOCUS482975</name>
</gene>
<dbReference type="Pfam" id="PF02195">
    <property type="entry name" value="ParB_N"/>
    <property type="match status" value="1"/>
</dbReference>
<dbReference type="Gene3D" id="1.10.10.2830">
    <property type="match status" value="1"/>
</dbReference>
<reference evidence="5" key="1">
    <citation type="submission" date="2018-05" db="EMBL/GenBank/DDBJ databases">
        <authorList>
            <person name="Lanie J.A."/>
            <person name="Ng W.-L."/>
            <person name="Kazmierczak K.M."/>
            <person name="Andrzejewski T.M."/>
            <person name="Davidsen T.M."/>
            <person name="Wayne K.J."/>
            <person name="Tettelin H."/>
            <person name="Glass J.I."/>
            <person name="Rusch D."/>
            <person name="Podicherti R."/>
            <person name="Tsui H.-C.T."/>
            <person name="Winkler M.E."/>
        </authorList>
    </citation>
    <scope>NUCLEOTIDE SEQUENCE</scope>
</reference>
<keyword evidence="3" id="KW-0238">DNA-binding</keyword>
<dbReference type="FunFam" id="3.90.1530.30:FF:000001">
    <property type="entry name" value="Chromosome partitioning protein ParB"/>
    <property type="match status" value="1"/>
</dbReference>
<feature type="domain" description="ParB-like N-terminal" evidence="4">
    <location>
        <begin position="52"/>
        <end position="141"/>
    </location>
</feature>
<proteinExistence type="inferred from homology"/>
<dbReference type="InterPro" id="IPR036086">
    <property type="entry name" value="ParB/Sulfiredoxin_sf"/>
</dbReference>
<dbReference type="AlphaFoldDB" id="A0A383CD74"/>
<dbReference type="Gene3D" id="3.90.1530.30">
    <property type="match status" value="1"/>
</dbReference>
<sequence>MSRPSGLGRGLSALIPATTVTGTGAQEASDSTDAADVAVLYPEGVPEQAELEMVLVSDIHPNPYQPRTVFDHERLSDLTASIKEVGVLQPVLLRRVGERYELVAGERRWLAAQAAGLAVIPALVRDGTDRDSLEQSIVENLHRDDLNPLEEAAAYLRLIDEFGLTQQEVATRVGRSRPTVANALRLLDLPGDVQRLLATGDISAGHARSLAGLADRQIQKTLAGRVVA</sequence>
<dbReference type="GO" id="GO:0003677">
    <property type="term" value="F:DNA binding"/>
    <property type="evidence" value="ECO:0007669"/>
    <property type="project" value="UniProtKB-KW"/>
</dbReference>
<name>A0A383CD74_9ZZZZ</name>
<dbReference type="GO" id="GO:0045881">
    <property type="term" value="P:positive regulation of sporulation resulting in formation of a cellular spore"/>
    <property type="evidence" value="ECO:0007669"/>
    <property type="project" value="TreeGrafter"/>
</dbReference>
<dbReference type="InterPro" id="IPR003115">
    <property type="entry name" value="ParB_N"/>
</dbReference>
<dbReference type="Pfam" id="PF17762">
    <property type="entry name" value="HTH_ParB"/>
    <property type="match status" value="1"/>
</dbReference>
<keyword evidence="2" id="KW-0159">Chromosome partition</keyword>
<feature type="non-terminal residue" evidence="5">
    <location>
        <position position="228"/>
    </location>
</feature>
<evidence type="ECO:0000256" key="2">
    <source>
        <dbReference type="ARBA" id="ARBA00022829"/>
    </source>
</evidence>
<accession>A0A383CD74</accession>
<dbReference type="InterPro" id="IPR041468">
    <property type="entry name" value="HTH_ParB/Spo0J"/>
</dbReference>
<dbReference type="GO" id="GO:0007059">
    <property type="term" value="P:chromosome segregation"/>
    <property type="evidence" value="ECO:0007669"/>
    <property type="project" value="UniProtKB-KW"/>
</dbReference>
<dbReference type="FunFam" id="1.10.10.2830:FF:000001">
    <property type="entry name" value="Chromosome partitioning protein ParB"/>
    <property type="match status" value="1"/>
</dbReference>
<dbReference type="CDD" id="cd16393">
    <property type="entry name" value="SPO0J_N"/>
    <property type="match status" value="1"/>
</dbReference>
<protein>
    <recommendedName>
        <fullName evidence="4">ParB-like N-terminal domain-containing protein</fullName>
    </recommendedName>
</protein>
<dbReference type="NCBIfam" id="TIGR00180">
    <property type="entry name" value="parB_part"/>
    <property type="match status" value="1"/>
</dbReference>
<dbReference type="InterPro" id="IPR050336">
    <property type="entry name" value="Chromosome_partition/occlusion"/>
</dbReference>
<comment type="similarity">
    <text evidence="1">Belongs to the ParB family.</text>
</comment>
<dbReference type="EMBL" id="UINC01207848">
    <property type="protein sequence ID" value="SVE30121.1"/>
    <property type="molecule type" value="Genomic_DNA"/>
</dbReference>
<dbReference type="GO" id="GO:0005694">
    <property type="term" value="C:chromosome"/>
    <property type="evidence" value="ECO:0007669"/>
    <property type="project" value="TreeGrafter"/>
</dbReference>
<dbReference type="PANTHER" id="PTHR33375">
    <property type="entry name" value="CHROMOSOME-PARTITIONING PROTEIN PARB-RELATED"/>
    <property type="match status" value="1"/>
</dbReference>
<evidence type="ECO:0000259" key="4">
    <source>
        <dbReference type="SMART" id="SM00470"/>
    </source>
</evidence>
<organism evidence="5">
    <name type="scientific">marine metagenome</name>
    <dbReference type="NCBI Taxonomy" id="408172"/>
    <lineage>
        <taxon>unclassified sequences</taxon>
        <taxon>metagenomes</taxon>
        <taxon>ecological metagenomes</taxon>
    </lineage>
</organism>
<evidence type="ECO:0000313" key="5">
    <source>
        <dbReference type="EMBL" id="SVE30121.1"/>
    </source>
</evidence>
<dbReference type="InterPro" id="IPR004437">
    <property type="entry name" value="ParB/RepB/Spo0J"/>
</dbReference>